<keyword evidence="2" id="KW-1185">Reference proteome</keyword>
<evidence type="ECO:0000313" key="1">
    <source>
        <dbReference type="EnsemblMetazoa" id="PPA43747.1"/>
    </source>
</evidence>
<sequence>MPTLEMIMFREHNEQESAVSSSEETKSAGANAPLPLLKWESDGLNQRSRIHPLYRGCTSLVSICIGDSETNNNRFEEQYADEKEY</sequence>
<dbReference type="Proteomes" id="UP000005239">
    <property type="component" value="Unassembled WGS sequence"/>
</dbReference>
<reference evidence="2" key="1">
    <citation type="journal article" date="2008" name="Nat. Genet.">
        <title>The Pristionchus pacificus genome provides a unique perspective on nematode lifestyle and parasitism.</title>
        <authorList>
            <person name="Dieterich C."/>
            <person name="Clifton S.W."/>
            <person name="Schuster L.N."/>
            <person name="Chinwalla A."/>
            <person name="Delehaunty K."/>
            <person name="Dinkelacker I."/>
            <person name="Fulton L."/>
            <person name="Fulton R."/>
            <person name="Godfrey J."/>
            <person name="Minx P."/>
            <person name="Mitreva M."/>
            <person name="Roeseler W."/>
            <person name="Tian H."/>
            <person name="Witte H."/>
            <person name="Yang S.P."/>
            <person name="Wilson R.K."/>
            <person name="Sommer R.J."/>
        </authorList>
    </citation>
    <scope>NUCLEOTIDE SEQUENCE [LARGE SCALE GENOMIC DNA]</scope>
    <source>
        <strain evidence="2">PS312</strain>
    </source>
</reference>
<evidence type="ECO:0000313" key="2">
    <source>
        <dbReference type="Proteomes" id="UP000005239"/>
    </source>
</evidence>
<name>A0A2A6C783_PRIPA</name>
<accession>A0A2A6C783</accession>
<dbReference type="EnsemblMetazoa" id="PPA43747.1">
    <property type="protein sequence ID" value="PPA43747.1"/>
    <property type="gene ID" value="WBGene00282116"/>
</dbReference>
<proteinExistence type="predicted"/>
<reference evidence="1" key="2">
    <citation type="submission" date="2022-06" db="UniProtKB">
        <authorList>
            <consortium name="EnsemblMetazoa"/>
        </authorList>
    </citation>
    <scope>IDENTIFICATION</scope>
    <source>
        <strain evidence="1">PS312</strain>
    </source>
</reference>
<organism evidence="1 2">
    <name type="scientific">Pristionchus pacificus</name>
    <name type="common">Parasitic nematode worm</name>
    <dbReference type="NCBI Taxonomy" id="54126"/>
    <lineage>
        <taxon>Eukaryota</taxon>
        <taxon>Metazoa</taxon>
        <taxon>Ecdysozoa</taxon>
        <taxon>Nematoda</taxon>
        <taxon>Chromadorea</taxon>
        <taxon>Rhabditida</taxon>
        <taxon>Rhabditina</taxon>
        <taxon>Diplogasteromorpha</taxon>
        <taxon>Diplogasteroidea</taxon>
        <taxon>Neodiplogasteridae</taxon>
        <taxon>Pristionchus</taxon>
    </lineage>
</organism>
<gene>
    <name evidence="1" type="primary">WBGene00282116</name>
</gene>
<accession>A0A8R1Z298</accession>
<protein>
    <submittedName>
        <fullName evidence="1">Uncharacterized protein</fullName>
    </submittedName>
</protein>
<dbReference type="AlphaFoldDB" id="A0A2A6C783"/>